<dbReference type="OrthoDB" id="3423180at2"/>
<reference evidence="1 2" key="1">
    <citation type="submission" date="2018-03" db="EMBL/GenBank/DDBJ databases">
        <title>Genomic Encyclopedia of Archaeal and Bacterial Type Strains, Phase II (KMG-II): from individual species to whole genera.</title>
        <authorList>
            <person name="Goeker M."/>
        </authorList>
    </citation>
    <scope>NUCLEOTIDE SEQUENCE [LARGE SCALE GENOMIC DNA]</scope>
    <source>
        <strain evidence="1 2">ATCC BAA-1496</strain>
    </source>
</reference>
<protein>
    <submittedName>
        <fullName evidence="1">Putative repeat protein (TIGR03843 family)</fullName>
    </submittedName>
</protein>
<comment type="caution">
    <text evidence="1">The sequence shown here is derived from an EMBL/GenBank/DDBJ whole genome shotgun (WGS) entry which is preliminary data.</text>
</comment>
<evidence type="ECO:0000313" key="2">
    <source>
        <dbReference type="Proteomes" id="UP000237822"/>
    </source>
</evidence>
<dbReference type="EMBL" id="PVTI01000023">
    <property type="protein sequence ID" value="PRY54874.1"/>
    <property type="molecule type" value="Genomic_DNA"/>
</dbReference>
<dbReference type="NCBIfam" id="TIGR03843">
    <property type="entry name" value="SCO1664 family protein"/>
    <property type="match status" value="1"/>
</dbReference>
<dbReference type="InterPro" id="IPR022292">
    <property type="entry name" value="CHP03843"/>
</dbReference>
<evidence type="ECO:0000313" key="1">
    <source>
        <dbReference type="EMBL" id="PRY54874.1"/>
    </source>
</evidence>
<dbReference type="AlphaFoldDB" id="A0A2T0UAD5"/>
<dbReference type="Proteomes" id="UP000237822">
    <property type="component" value="Unassembled WGS sequence"/>
</dbReference>
<keyword evidence="2" id="KW-1185">Reference proteome</keyword>
<accession>A0A2T0UAD5</accession>
<gene>
    <name evidence="1" type="ORF">BCF74_12348</name>
</gene>
<proteinExistence type="predicted"/>
<sequence>MGTDVERLLAGGEVELLGRVVDSSNGAVLVRVTGDTGSRLAIHKPVALERPLWDYPDGTLAARERAAYLVSAAGGFDVVPPTVLHDGPWGPAATQMWVGDPAREPEYVVDVVDPDEVPAGWREVLRGEAPDGSEVVVAHSSDAAVRTTAVFDALINNSDRKGGHLLLVGDDLWGVDHGVSLGVEPKLRTVLWGWAGQPIEDDDLARVARVRDALETGTLADELDELLTLSEVSALATRARTLLEDRRHPVPVPGWPPIPWPAM</sequence>
<dbReference type="RefSeq" id="WP_106298416.1">
    <property type="nucleotide sequence ID" value="NZ_PVTI01000023.1"/>
</dbReference>
<organism evidence="1 2">
    <name type="scientific">Knoellia remsis</name>
    <dbReference type="NCBI Taxonomy" id="407159"/>
    <lineage>
        <taxon>Bacteria</taxon>
        <taxon>Bacillati</taxon>
        <taxon>Actinomycetota</taxon>
        <taxon>Actinomycetes</taxon>
        <taxon>Micrococcales</taxon>
        <taxon>Intrasporangiaceae</taxon>
        <taxon>Knoellia</taxon>
    </lineage>
</organism>
<name>A0A2T0UAD5_9MICO</name>